<name>A0AAE3DBM8_9FIRM</name>
<evidence type="ECO:0000313" key="3">
    <source>
        <dbReference type="EMBL" id="MCC2125766.1"/>
    </source>
</evidence>
<keyword evidence="1" id="KW-0812">Transmembrane</keyword>
<dbReference type="Proteomes" id="UP001198220">
    <property type="component" value="Unassembled WGS sequence"/>
</dbReference>
<feature type="chain" id="PRO_5042074232" description="Ig-like domain-containing protein" evidence="2">
    <location>
        <begin position="22"/>
        <end position="2060"/>
    </location>
</feature>
<feature type="transmembrane region" description="Helical" evidence="1">
    <location>
        <begin position="2033"/>
        <end position="2054"/>
    </location>
</feature>
<dbReference type="InterPro" id="IPR013783">
    <property type="entry name" value="Ig-like_fold"/>
</dbReference>
<accession>A0AAE3DBM8</accession>
<dbReference type="RefSeq" id="WP_308459091.1">
    <property type="nucleotide sequence ID" value="NZ_JAJEPS010000004.1"/>
</dbReference>
<feature type="signal peptide" evidence="2">
    <location>
        <begin position="1"/>
        <end position="21"/>
    </location>
</feature>
<sequence length="2060" mass="225683">MHKRILALICTAVLMSNLVSVENWSMITRAEEQEEQTEEETGSATVTVTTQEGKTAECAVKVTKDVASITIEQPAEAEFYPAFTDSVQFTAALKPDEEYCNDPMITWSVNEGSTASINSSTGELTFHELADDEETVTVTAKAGDKEDSVQIILKKAEITEISVDDINVTYGKEAQLTATVKSGDETVSEDKMPPLHFEETDGTEIAEVTKEGKLTAREVGAFKVKVSTDGNGYFKSAGSSEKALTIHPAKLQVKVTEGTAGGPIVTKVSDGTTALTTDNITAIENAFSLEGIVDDEEVSLKVGDDAPWSSLSYEENKLGSNTVSLNSLKDSFELEGTDSANYVLDADVFAANDLKITAEIAPKAPETSDYDMTQTKEDQTFALTDDEVSGILLSAGTKGTDEAYWYNEAGLPLTVDEGYQLLTDQYVQYTDSLITESGKTYYVKQTKEDNTVWYYGPYTIELQCDGDESTYQIDEIKKINFGKDSTEFTIIIKDTDGSGVDADSIRYFIGDNKTMKEDGTLPAETDSAWKKSATVSQDGENYKITVTVPTSGFLYIQAADKVANNSFGGPFYLLILENTAPTVTVTCQDQGCDFDAPRNAHTLNITAEDAKEDGTEPYSYSGIQSLTYSLSRQNKDGTSGDIVLTAEDAEAFMPLTMDVVKASRTKAKDQIVLQNDDQGQPLNGNYILTVTAVDFCGNETVKSDWILNFDNETPKLVDASYDGYTHIGTDGNIYYGQKATAHQMQFTIQEKNFDPDLDNDSSIVVKKNGQQITEGYTVTWEHDGELHKAIVNLTGINGTEENDVYIVESHYQDLAGNQLDYEGASMVMDKVSPVVTRIVTSENLNGEQDGSPYDGIDYYINKTITTVITIEDENLPSDSTEIWQTSMKKDGNDVEGDLRTAESGQITFTMEADGRYSDLKAAGTDIAGNPLVLAENGYEHEMWDGAEAENGTVNLSYARVVDTVAPVAVITYTSKADPNGYGTEYYYSKDVTAEIAVTDQYGDNSCGIDFTKLFTICRKDGQGTVENISSEKTIYEINKVDGRYDICIYGTDRAGNALGVREQTPGTMDGFKENVSGKDGDAIPYTIIRDTTPPVFTFQVTPDAAVTNQKKQEDGRYYFNGDYRVTVVVEDTNFDAGKVFLNKGMTAAGAYDASAATISDYKKLTGDTYNNGNNIYTDGESMEGVFRYAVYGNDKAGNALVMKKGSGINEDMEGNASCYIIVDKTKPTGTLTVGNGKETYYQIQVQDGAVDQAAPYRTEKEAYIQITSDDFSPVQIAYTTDRLENDEVKEAVEIKGNGFSYQQNRENSVSGEQIFRISGISMTDRAGNMSFLAKTNKIYLDVTPPTMDELAPTISVVATSESDERGTKGTSLFKDDVPLHIKVTDPYGGSKSSGLSEVTYHLYINGSEVAGDRQVLNPESTTKWNENYEDSSLVFNIDRTITVNASSHNYNDIRVVVNAKDNAGNTNTRNYTFGIDVTAPTIEVEYDNNDAQNGRYFKADRVATVTVTERNFSSDLIDISTQSSNISSWSYSKGSDANGDDDKWTAEITYHVDGEYTLDISGEDLLGQSAESISYSGTAPQDFVIDKTAPVLTLEFDRNDPANGKYYNSARTATLLVDDVNFGGQADITVNASGGGAAPAFTFTGKSSSATFHADGIYSFAGTVTDMAGNVSLPIDCEEFVIDQTAPVITFHDVEDMTAYGKSDSAFAPYITIDDTNFDPTGVTVTMSRMKWDSEEEMTDFGGLNGSTWQLKELEQMPENDAVYTLNVRVQDMAGNPNSDETYVTFSLNRYGSVYVLGEETSALLEQYYTNEVQELTLTEYNLSNQADSWIDVSRNSEEETQLTKDTDYSVQQQGDSGNDCNWKQTAYQIHASNFEEDGTYKVLVYSKDTLENATTNENPASEEYASVIEFCKDTEGPTVTLTGVEEGGFYNEASMSLLVNYFDNNEMERLNIQVVNGADENDVIDSVEYLADDGVIEAASGKMEYALKENAKVQKVIVTATDRAGNTSEPQSITFTLSTSAWVRFYNNKQKLYGTIAGVAGTLGVICLMIMIWRRRRRN</sequence>
<evidence type="ECO:0000313" key="4">
    <source>
        <dbReference type="Proteomes" id="UP001198220"/>
    </source>
</evidence>
<keyword evidence="1" id="KW-0472">Membrane</keyword>
<protein>
    <recommendedName>
        <fullName evidence="5">Ig-like domain-containing protein</fullName>
    </recommendedName>
</protein>
<dbReference type="Gene3D" id="2.60.40.1080">
    <property type="match status" value="1"/>
</dbReference>
<keyword evidence="2" id="KW-0732">Signal</keyword>
<evidence type="ECO:0008006" key="5">
    <source>
        <dbReference type="Google" id="ProtNLM"/>
    </source>
</evidence>
<evidence type="ECO:0000256" key="1">
    <source>
        <dbReference type="SAM" id="Phobius"/>
    </source>
</evidence>
<proteinExistence type="predicted"/>
<gene>
    <name evidence="3" type="ORF">LKD36_06170</name>
</gene>
<dbReference type="EMBL" id="JAJEPS010000004">
    <property type="protein sequence ID" value="MCC2125766.1"/>
    <property type="molecule type" value="Genomic_DNA"/>
</dbReference>
<evidence type="ECO:0000256" key="2">
    <source>
        <dbReference type="SAM" id="SignalP"/>
    </source>
</evidence>
<keyword evidence="1" id="KW-1133">Transmembrane helix</keyword>
<dbReference type="Gene3D" id="2.60.40.10">
    <property type="entry name" value="Immunoglobulins"/>
    <property type="match status" value="1"/>
</dbReference>
<reference evidence="3 4" key="1">
    <citation type="submission" date="2021-10" db="EMBL/GenBank/DDBJ databases">
        <title>Anaerobic single-cell dispensing facilitates the cultivation of human gut bacteria.</title>
        <authorList>
            <person name="Afrizal A."/>
        </authorList>
    </citation>
    <scope>NUCLEOTIDE SEQUENCE [LARGE SCALE GENOMIC DNA]</scope>
    <source>
        <strain evidence="3 4">CLA-AA-H276</strain>
    </source>
</reference>
<organism evidence="3 4">
    <name type="scientific">Hominiventricola filiformis</name>
    <dbReference type="NCBI Taxonomy" id="2885352"/>
    <lineage>
        <taxon>Bacteria</taxon>
        <taxon>Bacillati</taxon>
        <taxon>Bacillota</taxon>
        <taxon>Clostridia</taxon>
        <taxon>Lachnospirales</taxon>
        <taxon>Lachnospiraceae</taxon>
        <taxon>Hominiventricola</taxon>
    </lineage>
</organism>
<comment type="caution">
    <text evidence="3">The sequence shown here is derived from an EMBL/GenBank/DDBJ whole genome shotgun (WGS) entry which is preliminary data.</text>
</comment>
<keyword evidence="4" id="KW-1185">Reference proteome</keyword>